<evidence type="ECO:0000256" key="2">
    <source>
        <dbReference type="ARBA" id="ARBA00005011"/>
    </source>
</evidence>
<feature type="modified residue" description="N6-(pyridoxal phosphate)lysine" evidence="9">
    <location>
        <position position="218"/>
    </location>
</feature>
<dbReference type="Gene3D" id="3.40.640.10">
    <property type="entry name" value="Type I PLP-dependent aspartate aminotransferase-like (Major domain)"/>
    <property type="match status" value="1"/>
</dbReference>
<keyword evidence="5 9" id="KW-0032">Aminotransferase</keyword>
<gene>
    <name evidence="9 11" type="primary">hisC</name>
    <name evidence="11" type="ORF">QWZ10_09660</name>
</gene>
<dbReference type="InterPro" id="IPR004839">
    <property type="entry name" value="Aminotransferase_I/II_large"/>
</dbReference>
<comment type="pathway">
    <text evidence="2 9">Amino-acid biosynthesis; L-histidine biosynthesis; L-histidine from 5-phospho-alpha-D-ribose 1-diphosphate: step 7/9.</text>
</comment>
<evidence type="ECO:0000256" key="4">
    <source>
        <dbReference type="ARBA" id="ARBA00011738"/>
    </source>
</evidence>
<dbReference type="HAMAP" id="MF_01023">
    <property type="entry name" value="HisC_aminotrans_2"/>
    <property type="match status" value="1"/>
</dbReference>
<keyword evidence="9" id="KW-0028">Amino-acid biosynthesis</keyword>
<evidence type="ECO:0000313" key="11">
    <source>
        <dbReference type="EMBL" id="MDN3712009.1"/>
    </source>
</evidence>
<dbReference type="InterPro" id="IPR005861">
    <property type="entry name" value="HisP_aminotrans"/>
</dbReference>
<comment type="subunit">
    <text evidence="4 9">Homodimer.</text>
</comment>
<dbReference type="EMBL" id="JAUFRC010000001">
    <property type="protein sequence ID" value="MDN3712009.1"/>
    <property type="molecule type" value="Genomic_DNA"/>
</dbReference>
<dbReference type="PANTHER" id="PTHR43643:SF3">
    <property type="entry name" value="HISTIDINOL-PHOSPHATE AMINOTRANSFERASE"/>
    <property type="match status" value="1"/>
</dbReference>
<dbReference type="InterPro" id="IPR050106">
    <property type="entry name" value="HistidinolP_aminotransfase"/>
</dbReference>
<sequence length="368" mass="39451">MANAIAPQPGIMDIALYQGGAAKIAGRTDAIKLSSNENPFGPSEKARDAVIRAAHSLHRYPNTDHASLRQAIGEVHGLDPDRIICGVGSDEIIHFLCQAYAGPETEVLFTEHGFLMYRISALAAGATPVSVREHERVTDIDALIAGATERTRLIFVANPNNPTGTMIGLADLERLARAVPQAILVIDSAYADYVDDYDGGAELAGRLPNVVMTRTFSKIYGLGGLRVGWGYAPREIIDVLNRIRGPFNLSNVALEGAEAAVRDQDYITRCRSENARMRAWLAEALAEKGVPSDTSCGNFILARFADTATAEACDAYLQTEGLLVRRVAGYGLPHCLRITVGDEASCRRVAHVIGMFMTERAAAAGAGA</sequence>
<name>A0ABT8D5E7_9RHOB</name>
<comment type="similarity">
    <text evidence="3 9">Belongs to the class-II pyridoxal-phosphate-dependent aminotransferase family. Histidinol-phosphate aminotransferase subfamily.</text>
</comment>
<dbReference type="Proteomes" id="UP001243846">
    <property type="component" value="Unassembled WGS sequence"/>
</dbReference>
<evidence type="ECO:0000256" key="5">
    <source>
        <dbReference type="ARBA" id="ARBA00022576"/>
    </source>
</evidence>
<comment type="caution">
    <text evidence="11">The sequence shown here is derived from an EMBL/GenBank/DDBJ whole genome shotgun (WGS) entry which is preliminary data.</text>
</comment>
<evidence type="ECO:0000313" key="12">
    <source>
        <dbReference type="Proteomes" id="UP001243846"/>
    </source>
</evidence>
<dbReference type="PANTHER" id="PTHR43643">
    <property type="entry name" value="HISTIDINOL-PHOSPHATE AMINOTRANSFERASE 2"/>
    <property type="match status" value="1"/>
</dbReference>
<dbReference type="InterPro" id="IPR015422">
    <property type="entry name" value="PyrdxlP-dep_Trfase_small"/>
</dbReference>
<evidence type="ECO:0000256" key="6">
    <source>
        <dbReference type="ARBA" id="ARBA00022679"/>
    </source>
</evidence>
<dbReference type="RefSeq" id="WP_377683908.1">
    <property type="nucleotide sequence ID" value="NZ_JBHMDZ010000002.1"/>
</dbReference>
<evidence type="ECO:0000256" key="9">
    <source>
        <dbReference type="HAMAP-Rule" id="MF_01023"/>
    </source>
</evidence>
<feature type="domain" description="Aminotransferase class I/classII large" evidence="10">
    <location>
        <begin position="29"/>
        <end position="353"/>
    </location>
</feature>
<dbReference type="NCBIfam" id="TIGR01141">
    <property type="entry name" value="hisC"/>
    <property type="match status" value="1"/>
</dbReference>
<evidence type="ECO:0000256" key="3">
    <source>
        <dbReference type="ARBA" id="ARBA00007970"/>
    </source>
</evidence>
<dbReference type="Gene3D" id="3.90.1150.10">
    <property type="entry name" value="Aspartate Aminotransferase, domain 1"/>
    <property type="match status" value="1"/>
</dbReference>
<accession>A0ABT8D5E7</accession>
<keyword evidence="9" id="KW-0368">Histidine biosynthesis</keyword>
<dbReference type="SUPFAM" id="SSF53383">
    <property type="entry name" value="PLP-dependent transferases"/>
    <property type="match status" value="1"/>
</dbReference>
<dbReference type="GO" id="GO:0004400">
    <property type="term" value="F:histidinol-phosphate transaminase activity"/>
    <property type="evidence" value="ECO:0007669"/>
    <property type="project" value="UniProtKB-EC"/>
</dbReference>
<reference evidence="12" key="1">
    <citation type="journal article" date="2019" name="Int. J. Syst. Evol. Microbiol.">
        <title>The Global Catalogue of Microorganisms (GCM) 10K type strain sequencing project: providing services to taxonomists for standard genome sequencing and annotation.</title>
        <authorList>
            <consortium name="The Broad Institute Genomics Platform"/>
            <consortium name="The Broad Institute Genome Sequencing Center for Infectious Disease"/>
            <person name="Wu L."/>
            <person name="Ma J."/>
        </authorList>
    </citation>
    <scope>NUCLEOTIDE SEQUENCE [LARGE SCALE GENOMIC DNA]</scope>
    <source>
        <strain evidence="12">CECT 8482</strain>
    </source>
</reference>
<evidence type="ECO:0000259" key="10">
    <source>
        <dbReference type="Pfam" id="PF00155"/>
    </source>
</evidence>
<dbReference type="CDD" id="cd00609">
    <property type="entry name" value="AAT_like"/>
    <property type="match status" value="1"/>
</dbReference>
<evidence type="ECO:0000256" key="1">
    <source>
        <dbReference type="ARBA" id="ARBA00001933"/>
    </source>
</evidence>
<comment type="cofactor">
    <cofactor evidence="1 9">
        <name>pyridoxal 5'-phosphate</name>
        <dbReference type="ChEBI" id="CHEBI:597326"/>
    </cofactor>
</comment>
<protein>
    <recommendedName>
        <fullName evidence="9">Histidinol-phosphate aminotransferase</fullName>
        <ecNumber evidence="9">2.6.1.9</ecNumber>
    </recommendedName>
    <alternativeName>
        <fullName evidence="9">Imidazole acetol-phosphate transaminase</fullName>
    </alternativeName>
</protein>
<dbReference type="InterPro" id="IPR015421">
    <property type="entry name" value="PyrdxlP-dep_Trfase_major"/>
</dbReference>
<keyword evidence="7 9" id="KW-0663">Pyridoxal phosphate</keyword>
<comment type="catalytic activity">
    <reaction evidence="8 9">
        <text>L-histidinol phosphate + 2-oxoglutarate = 3-(imidazol-4-yl)-2-oxopropyl phosphate + L-glutamate</text>
        <dbReference type="Rhea" id="RHEA:23744"/>
        <dbReference type="ChEBI" id="CHEBI:16810"/>
        <dbReference type="ChEBI" id="CHEBI:29985"/>
        <dbReference type="ChEBI" id="CHEBI:57766"/>
        <dbReference type="ChEBI" id="CHEBI:57980"/>
        <dbReference type="EC" id="2.6.1.9"/>
    </reaction>
</comment>
<proteinExistence type="inferred from homology"/>
<dbReference type="InterPro" id="IPR015424">
    <property type="entry name" value="PyrdxlP-dep_Trfase"/>
</dbReference>
<organism evidence="11 12">
    <name type="scientific">Paracoccus cavernae</name>
    <dbReference type="NCBI Taxonomy" id="1571207"/>
    <lineage>
        <taxon>Bacteria</taxon>
        <taxon>Pseudomonadati</taxon>
        <taxon>Pseudomonadota</taxon>
        <taxon>Alphaproteobacteria</taxon>
        <taxon>Rhodobacterales</taxon>
        <taxon>Paracoccaceae</taxon>
        <taxon>Paracoccus</taxon>
    </lineage>
</organism>
<keyword evidence="12" id="KW-1185">Reference proteome</keyword>
<keyword evidence="6 9" id="KW-0808">Transferase</keyword>
<evidence type="ECO:0000256" key="8">
    <source>
        <dbReference type="ARBA" id="ARBA00047481"/>
    </source>
</evidence>
<evidence type="ECO:0000256" key="7">
    <source>
        <dbReference type="ARBA" id="ARBA00022898"/>
    </source>
</evidence>
<dbReference type="Pfam" id="PF00155">
    <property type="entry name" value="Aminotran_1_2"/>
    <property type="match status" value="1"/>
</dbReference>
<dbReference type="EC" id="2.6.1.9" evidence="9"/>